<dbReference type="SUPFAM" id="SSF53850">
    <property type="entry name" value="Periplasmic binding protein-like II"/>
    <property type="match status" value="1"/>
</dbReference>
<dbReference type="Gene3D" id="1.10.10.10">
    <property type="entry name" value="Winged helix-like DNA-binding domain superfamily/Winged helix DNA-binding domain"/>
    <property type="match status" value="1"/>
</dbReference>
<feature type="domain" description="HTH lysR-type" evidence="5">
    <location>
        <begin position="1"/>
        <end position="60"/>
    </location>
</feature>
<dbReference type="GO" id="GO:0003700">
    <property type="term" value="F:DNA-binding transcription factor activity"/>
    <property type="evidence" value="ECO:0007669"/>
    <property type="project" value="InterPro"/>
</dbReference>
<evidence type="ECO:0000256" key="1">
    <source>
        <dbReference type="ARBA" id="ARBA00009437"/>
    </source>
</evidence>
<name>A0A1H4KLE3_9PSED</name>
<dbReference type="Proteomes" id="UP000198982">
    <property type="component" value="Unassembled WGS sequence"/>
</dbReference>
<gene>
    <name evidence="6" type="ORF">SAMN05216178_1403</name>
</gene>
<dbReference type="InterPro" id="IPR036388">
    <property type="entry name" value="WH-like_DNA-bd_sf"/>
</dbReference>
<dbReference type="InterPro" id="IPR000847">
    <property type="entry name" value="LysR_HTH_N"/>
</dbReference>
<evidence type="ECO:0000259" key="5">
    <source>
        <dbReference type="PROSITE" id="PS50931"/>
    </source>
</evidence>
<accession>A0A1H4KLE3</accession>
<dbReference type="EMBL" id="FNTJ01000001">
    <property type="protein sequence ID" value="SEB59364.1"/>
    <property type="molecule type" value="Genomic_DNA"/>
</dbReference>
<organism evidence="6 7">
    <name type="scientific">Pseudomonas saponiphila</name>
    <dbReference type="NCBI Taxonomy" id="556534"/>
    <lineage>
        <taxon>Bacteria</taxon>
        <taxon>Pseudomonadati</taxon>
        <taxon>Pseudomonadota</taxon>
        <taxon>Gammaproteobacteria</taxon>
        <taxon>Pseudomonadales</taxon>
        <taxon>Pseudomonadaceae</taxon>
        <taxon>Pseudomonas</taxon>
    </lineage>
</organism>
<dbReference type="Gene3D" id="3.40.190.290">
    <property type="match status" value="1"/>
</dbReference>
<dbReference type="SUPFAM" id="SSF46785">
    <property type="entry name" value="Winged helix' DNA-binding domain"/>
    <property type="match status" value="1"/>
</dbReference>
<keyword evidence="7" id="KW-1185">Reference proteome</keyword>
<dbReference type="PROSITE" id="PS50931">
    <property type="entry name" value="HTH_LYSR"/>
    <property type="match status" value="1"/>
</dbReference>
<proteinExistence type="inferred from homology"/>
<reference evidence="7" key="1">
    <citation type="submission" date="2016-10" db="EMBL/GenBank/DDBJ databases">
        <authorList>
            <person name="Varghese N."/>
            <person name="Submissions S."/>
        </authorList>
    </citation>
    <scope>NUCLEOTIDE SEQUENCE [LARGE SCALE GENOMIC DNA]</scope>
    <source>
        <strain evidence="7">DSM 9751</strain>
    </source>
</reference>
<comment type="similarity">
    <text evidence="1">Belongs to the LysR transcriptional regulatory family.</text>
</comment>
<dbReference type="AlphaFoldDB" id="A0A1H4KLE3"/>
<dbReference type="InterPro" id="IPR036390">
    <property type="entry name" value="WH_DNA-bd_sf"/>
</dbReference>
<evidence type="ECO:0000256" key="3">
    <source>
        <dbReference type="ARBA" id="ARBA00023125"/>
    </source>
</evidence>
<keyword evidence="4" id="KW-0804">Transcription</keyword>
<sequence length="305" mass="32919">MNFSSDSIQLFLAVLERGSFSAAARALGKVPSAVSMGIANLEAELGYALFDRSHREPVPTPLALSLAPHARLIADQLKQLQVHAIELSLGLESTLSIAVVDDIDKQRLLAAIKLLAERYPLLDVEVLSAPQDDVLQLLHSGRVSVGVAFAGLSVNALEYFQYAGSERIIACISPRHPLFVASDGALYLEELIRVRQVVVASRDLPISDTRPLVGESRWRTDSLAMALHMVEAGIGWGNFPLSVIQPLLAAGRLQRLKFKNLDNGLSLPVHAVWLKSRPLQKGALALVQLLSGEDPALGPRPGPGF</sequence>
<dbReference type="RefSeq" id="WP_092311446.1">
    <property type="nucleotide sequence ID" value="NZ_FNTJ01000001.1"/>
</dbReference>
<dbReference type="CDD" id="cd05466">
    <property type="entry name" value="PBP2_LTTR_substrate"/>
    <property type="match status" value="1"/>
</dbReference>
<dbReference type="PANTHER" id="PTHR30126:SF91">
    <property type="entry name" value="LYSR FAMILY TRANSCRIPTIONAL REGULATOR"/>
    <property type="match status" value="1"/>
</dbReference>
<dbReference type="Pfam" id="PF00126">
    <property type="entry name" value="HTH_1"/>
    <property type="match status" value="1"/>
</dbReference>
<protein>
    <submittedName>
        <fullName evidence="6">DNA-binding transcriptional regulator, LysR family</fullName>
    </submittedName>
</protein>
<dbReference type="Pfam" id="PF03466">
    <property type="entry name" value="LysR_substrate"/>
    <property type="match status" value="1"/>
</dbReference>
<dbReference type="InterPro" id="IPR005119">
    <property type="entry name" value="LysR_subst-bd"/>
</dbReference>
<keyword evidence="3 6" id="KW-0238">DNA-binding</keyword>
<dbReference type="GO" id="GO:0000976">
    <property type="term" value="F:transcription cis-regulatory region binding"/>
    <property type="evidence" value="ECO:0007669"/>
    <property type="project" value="TreeGrafter"/>
</dbReference>
<evidence type="ECO:0000256" key="4">
    <source>
        <dbReference type="ARBA" id="ARBA00023163"/>
    </source>
</evidence>
<keyword evidence="2" id="KW-0805">Transcription regulation</keyword>
<evidence type="ECO:0000256" key="2">
    <source>
        <dbReference type="ARBA" id="ARBA00023015"/>
    </source>
</evidence>
<evidence type="ECO:0000313" key="6">
    <source>
        <dbReference type="EMBL" id="SEB59364.1"/>
    </source>
</evidence>
<evidence type="ECO:0000313" key="7">
    <source>
        <dbReference type="Proteomes" id="UP000198982"/>
    </source>
</evidence>
<dbReference type="PANTHER" id="PTHR30126">
    <property type="entry name" value="HTH-TYPE TRANSCRIPTIONAL REGULATOR"/>
    <property type="match status" value="1"/>
</dbReference>